<evidence type="ECO:0008006" key="3">
    <source>
        <dbReference type="Google" id="ProtNLM"/>
    </source>
</evidence>
<protein>
    <recommendedName>
        <fullName evidence="3">DUF4292 domain-containing protein</fullName>
    </recommendedName>
</protein>
<evidence type="ECO:0000313" key="1">
    <source>
        <dbReference type="EMBL" id="TXD70616.1"/>
    </source>
</evidence>
<dbReference type="EMBL" id="VORU01000001">
    <property type="protein sequence ID" value="TXD70616.1"/>
    <property type="molecule type" value="Genomic_DNA"/>
</dbReference>
<comment type="caution">
    <text evidence="1">The sequence shown here is derived from an EMBL/GenBank/DDBJ whole genome shotgun (WGS) entry which is preliminary data.</text>
</comment>
<evidence type="ECO:0000313" key="2">
    <source>
        <dbReference type="Proteomes" id="UP000321945"/>
    </source>
</evidence>
<keyword evidence="2" id="KW-1185">Reference proteome</keyword>
<proteinExistence type="predicted"/>
<gene>
    <name evidence="1" type="ORF">ESV24_00550</name>
</gene>
<accession>A0A5C6YT95</accession>
<organism evidence="1 2">
    <name type="scientific">Aequorivita lipolytica</name>
    <dbReference type="NCBI Taxonomy" id="153267"/>
    <lineage>
        <taxon>Bacteria</taxon>
        <taxon>Pseudomonadati</taxon>
        <taxon>Bacteroidota</taxon>
        <taxon>Flavobacteriia</taxon>
        <taxon>Flavobacteriales</taxon>
        <taxon>Flavobacteriaceae</taxon>
        <taxon>Aequorivita</taxon>
    </lineage>
</organism>
<dbReference type="AlphaFoldDB" id="A0A5C6YT95"/>
<dbReference type="PROSITE" id="PS51257">
    <property type="entry name" value="PROKAR_LIPOPROTEIN"/>
    <property type="match status" value="1"/>
</dbReference>
<dbReference type="RefSeq" id="WP_111813395.1">
    <property type="nucleotide sequence ID" value="NZ_CBCRZQ010000001.1"/>
</dbReference>
<sequence length="208" mass="24199">MIRFLAISLLIIAVLTSCSLKTTEGLRQVHFNRMEVENPYFSNANIDYVYKAKIEVYKKNFGGILIIKKIGPANHRVVFTTEFGSKLFDFEFEGETFTKHFIVEDLDKKLIIDILQDDFRVLVNESAKVLSVYESKNQRIYKTESNERFNFYFLEDESEKLEKIVNTTESREKVTIDFTSAEAGIAQTIAIKHNNIKLTIDLEKFKKE</sequence>
<dbReference type="Proteomes" id="UP000321945">
    <property type="component" value="Unassembled WGS sequence"/>
</dbReference>
<name>A0A5C6YT95_9FLAO</name>
<reference evidence="1 2" key="1">
    <citation type="submission" date="2019-08" db="EMBL/GenBank/DDBJ databases">
        <title>Genome of Aequorivita lipolytica Y10-2 (type strain).</title>
        <authorList>
            <person name="Bowman J.P."/>
        </authorList>
    </citation>
    <scope>NUCLEOTIDE SEQUENCE [LARGE SCALE GENOMIC DNA]</scope>
    <source>
        <strain evidence="1 2">Y10-2</strain>
    </source>
</reference>